<dbReference type="Proteomes" id="UP001262410">
    <property type="component" value="Unassembled WGS sequence"/>
</dbReference>
<proteinExistence type="predicted"/>
<keyword evidence="4" id="KW-1185">Reference proteome</keyword>
<comment type="caution">
    <text evidence="3">The sequence shown here is derived from an EMBL/GenBank/DDBJ whole genome shotgun (WGS) entry which is preliminary data.</text>
</comment>
<comment type="subcellular location">
    <subcellularLocation>
        <location evidence="1">Secreted</location>
    </subcellularLocation>
</comment>
<dbReference type="PANTHER" id="PTHR38340:SF1">
    <property type="entry name" value="S-LAYER PROTEIN"/>
    <property type="match status" value="1"/>
</dbReference>
<protein>
    <submittedName>
        <fullName evidence="3">Ca2+-binding RTX toxin-like protein</fullName>
    </submittedName>
</protein>
<dbReference type="Gene3D" id="2.150.10.10">
    <property type="entry name" value="Serralysin-like metalloprotease, C-terminal"/>
    <property type="match status" value="2"/>
</dbReference>
<dbReference type="SUPFAM" id="SSF51120">
    <property type="entry name" value="beta-Roll"/>
    <property type="match status" value="2"/>
</dbReference>
<accession>A0ABU1JIA3</accession>
<dbReference type="InterPro" id="IPR011049">
    <property type="entry name" value="Serralysin-like_metalloprot_C"/>
</dbReference>
<dbReference type="Pfam" id="PF00353">
    <property type="entry name" value="HemolysinCabind"/>
    <property type="match status" value="2"/>
</dbReference>
<name>A0ABU1JIA3_9PROT</name>
<keyword evidence="2" id="KW-0964">Secreted</keyword>
<sequence>MTTLTVNAPNGIAGAGFSFEALGSLDFGHPHVASITSSQAHIDFDGVSATLTGAGLGIGLFGITGVVTGMVLSQGGSAVVTLTGFSITAAAAYSAISNGDISGLATTLFAGDDSQTGSQQADTLSGLAGNDVLSGLAGNDTLEGGVGNDTLRGGAGADHLVGGAGIDSAIYSESAVGVTVDIAAGTGLGGNARGDVLTGIENLYGSAGNDVLSGGATANGLVGGAGNDVLDGRAGKDTLIGGAGADRFVFSSAAHSVVGANADRITDFSHAEGDRIDLHLIDANAAAGANQAFHFIGTGAFTHHAGELHYAIAGGVTTISGDVDGNGTADFSVALTGSVALVAGDFVL</sequence>
<dbReference type="PANTHER" id="PTHR38340">
    <property type="entry name" value="S-LAYER PROTEIN"/>
    <property type="match status" value="1"/>
</dbReference>
<dbReference type="PRINTS" id="PR00313">
    <property type="entry name" value="CABNDNGRPT"/>
</dbReference>
<dbReference type="RefSeq" id="WP_309792327.1">
    <property type="nucleotide sequence ID" value="NZ_JAVDPW010000002.1"/>
</dbReference>
<reference evidence="3 4" key="1">
    <citation type="submission" date="2023-07" db="EMBL/GenBank/DDBJ databases">
        <title>Sorghum-associated microbial communities from plants grown in Nebraska, USA.</title>
        <authorList>
            <person name="Schachtman D."/>
        </authorList>
    </citation>
    <scope>NUCLEOTIDE SEQUENCE [LARGE SCALE GENOMIC DNA]</scope>
    <source>
        <strain evidence="3 4">584</strain>
    </source>
</reference>
<evidence type="ECO:0000313" key="4">
    <source>
        <dbReference type="Proteomes" id="UP001262410"/>
    </source>
</evidence>
<evidence type="ECO:0000256" key="2">
    <source>
        <dbReference type="ARBA" id="ARBA00022525"/>
    </source>
</evidence>
<dbReference type="EMBL" id="JAVDPW010000002">
    <property type="protein sequence ID" value="MDR6288339.1"/>
    <property type="molecule type" value="Genomic_DNA"/>
</dbReference>
<organism evidence="3 4">
    <name type="scientific">Inquilinus ginsengisoli</name>
    <dbReference type="NCBI Taxonomy" id="363840"/>
    <lineage>
        <taxon>Bacteria</taxon>
        <taxon>Pseudomonadati</taxon>
        <taxon>Pseudomonadota</taxon>
        <taxon>Alphaproteobacteria</taxon>
        <taxon>Rhodospirillales</taxon>
        <taxon>Rhodospirillaceae</taxon>
        <taxon>Inquilinus</taxon>
    </lineage>
</organism>
<evidence type="ECO:0000256" key="1">
    <source>
        <dbReference type="ARBA" id="ARBA00004613"/>
    </source>
</evidence>
<dbReference type="InterPro" id="IPR050557">
    <property type="entry name" value="RTX_toxin/Mannuronan_C5-epim"/>
</dbReference>
<dbReference type="PROSITE" id="PS00330">
    <property type="entry name" value="HEMOLYSIN_CALCIUM"/>
    <property type="match status" value="1"/>
</dbReference>
<dbReference type="InterPro" id="IPR001343">
    <property type="entry name" value="Hemolysn_Ca-bd"/>
</dbReference>
<evidence type="ECO:0000313" key="3">
    <source>
        <dbReference type="EMBL" id="MDR6288339.1"/>
    </source>
</evidence>
<dbReference type="InterPro" id="IPR018511">
    <property type="entry name" value="Hemolysin-typ_Ca-bd_CS"/>
</dbReference>
<gene>
    <name evidence="3" type="ORF">E9232_000846</name>
</gene>